<protein>
    <recommendedName>
        <fullName evidence="1">DUF4218 domain-containing protein</fullName>
    </recommendedName>
</protein>
<evidence type="ECO:0000313" key="3">
    <source>
        <dbReference type="Proteomes" id="UP001371456"/>
    </source>
</evidence>
<dbReference type="Proteomes" id="UP001371456">
    <property type="component" value="Unassembled WGS sequence"/>
</dbReference>
<evidence type="ECO:0000313" key="2">
    <source>
        <dbReference type="EMBL" id="KAK6793765.1"/>
    </source>
</evidence>
<name>A0AAN8YIE3_SOLBU</name>
<organism evidence="2 3">
    <name type="scientific">Solanum bulbocastanum</name>
    <name type="common">Wild potato</name>
    <dbReference type="NCBI Taxonomy" id="147425"/>
    <lineage>
        <taxon>Eukaryota</taxon>
        <taxon>Viridiplantae</taxon>
        <taxon>Streptophyta</taxon>
        <taxon>Embryophyta</taxon>
        <taxon>Tracheophyta</taxon>
        <taxon>Spermatophyta</taxon>
        <taxon>Magnoliopsida</taxon>
        <taxon>eudicotyledons</taxon>
        <taxon>Gunneridae</taxon>
        <taxon>Pentapetalae</taxon>
        <taxon>asterids</taxon>
        <taxon>lamiids</taxon>
        <taxon>Solanales</taxon>
        <taxon>Solanaceae</taxon>
        <taxon>Solanoideae</taxon>
        <taxon>Solaneae</taxon>
        <taxon>Solanum</taxon>
    </lineage>
</organism>
<dbReference type="PANTHER" id="PTHR48258">
    <property type="entry name" value="DUF4218 DOMAIN-CONTAINING PROTEIN-RELATED"/>
    <property type="match status" value="1"/>
</dbReference>
<proteinExistence type="predicted"/>
<reference evidence="2 3" key="1">
    <citation type="submission" date="2024-02" db="EMBL/GenBank/DDBJ databases">
        <title>de novo genome assembly of Solanum bulbocastanum strain 11H21.</title>
        <authorList>
            <person name="Hosaka A.J."/>
        </authorList>
    </citation>
    <scope>NUCLEOTIDE SEQUENCE [LARGE SCALE GENOMIC DNA]</scope>
    <source>
        <tissue evidence="2">Young leaves</tissue>
    </source>
</reference>
<dbReference type="AlphaFoldDB" id="A0AAN8YIE3"/>
<evidence type="ECO:0000259" key="1">
    <source>
        <dbReference type="Pfam" id="PF13960"/>
    </source>
</evidence>
<sequence length="155" mass="17838">MAKIIVVISNKLEKILPPGFFDVMEHLPIHLVHKALLGGPVQYRWMYPFERPKRHDDIGNDPAVQSLSIFNQLGKGSKKRTLCKLTEKEKKSVELHVLLNCPEVQPFLEYNVNGFKFSTEKYSKNKKTNNSGVWVKGDDGNQNENVDYLASFMRF</sequence>
<gene>
    <name evidence="2" type="ORF">RDI58_007218</name>
</gene>
<accession>A0AAN8YIE3</accession>
<dbReference type="PANTHER" id="PTHR48258:SF4">
    <property type="entry name" value="DUF4216 DOMAIN-CONTAINING PROTEIN"/>
    <property type="match status" value="1"/>
</dbReference>
<dbReference type="InterPro" id="IPR025452">
    <property type="entry name" value="DUF4218"/>
</dbReference>
<keyword evidence="3" id="KW-1185">Reference proteome</keyword>
<dbReference type="EMBL" id="JBANQN010000003">
    <property type="protein sequence ID" value="KAK6793765.1"/>
    <property type="molecule type" value="Genomic_DNA"/>
</dbReference>
<dbReference type="Pfam" id="PF13960">
    <property type="entry name" value="DUF4218"/>
    <property type="match status" value="1"/>
</dbReference>
<comment type="caution">
    <text evidence="2">The sequence shown here is derived from an EMBL/GenBank/DDBJ whole genome shotgun (WGS) entry which is preliminary data.</text>
</comment>
<feature type="domain" description="DUF4218" evidence="1">
    <location>
        <begin position="4"/>
        <end position="51"/>
    </location>
</feature>